<dbReference type="AlphaFoldDB" id="A0A0F4LTQ2"/>
<dbReference type="Gene3D" id="1.10.1510.10">
    <property type="entry name" value="Uncharacterised protein YqeY/AIM41 PF09424, N-terminal domain"/>
    <property type="match status" value="1"/>
</dbReference>
<evidence type="ECO:0000313" key="2">
    <source>
        <dbReference type="Proteomes" id="UP000033558"/>
    </source>
</evidence>
<dbReference type="OrthoDB" id="9794041at2"/>
<dbReference type="InterPro" id="IPR003789">
    <property type="entry name" value="Asn/Gln_tRNA_amidoTrase-B-like"/>
</dbReference>
<dbReference type="Pfam" id="PF09424">
    <property type="entry name" value="YqeY"/>
    <property type="match status" value="1"/>
</dbReference>
<dbReference type="RefSeq" id="WP_046316371.1">
    <property type="nucleotide sequence ID" value="NZ_JAMBJK010000007.1"/>
</dbReference>
<comment type="caution">
    <text evidence="1">The sequence shown here is derived from an EMBL/GenBank/DDBJ whole genome shotgun (WGS) entry which is preliminary data.</text>
</comment>
<dbReference type="Gene3D" id="1.10.10.410">
    <property type="match status" value="1"/>
</dbReference>
<dbReference type="InterPro" id="IPR019004">
    <property type="entry name" value="YqeY/Aim41"/>
</dbReference>
<dbReference type="SUPFAM" id="SSF89095">
    <property type="entry name" value="GatB/YqeY motif"/>
    <property type="match status" value="1"/>
</dbReference>
<evidence type="ECO:0000313" key="1">
    <source>
        <dbReference type="EMBL" id="KJY61743.1"/>
    </source>
</evidence>
<reference evidence="1 2" key="1">
    <citation type="submission" date="2015-01" db="EMBL/GenBank/DDBJ databases">
        <title>Comparative genomics of the lactic acid bacteria isolated from the honey bee gut.</title>
        <authorList>
            <person name="Ellegaard K.M."/>
            <person name="Tamarit D."/>
            <person name="Javelind E."/>
            <person name="Olofsson T."/>
            <person name="Andersson S.G."/>
            <person name="Vasquez A."/>
        </authorList>
    </citation>
    <scope>NUCLEOTIDE SEQUENCE [LARGE SCALE GENOMIC DNA]</scope>
    <source>
        <strain evidence="1 2">Bin4</strain>
    </source>
</reference>
<dbReference type="PATRIC" id="fig|1218492.5.peg.933"/>
<name>A0A0F4LTQ2_9LACO</name>
<accession>A0A0F4LTQ2</accession>
<dbReference type="PANTHER" id="PTHR28055">
    <property type="entry name" value="ALTERED INHERITANCE OF MITOCHONDRIA PROTEIN 41, MITOCHONDRIAL"/>
    <property type="match status" value="1"/>
</dbReference>
<dbReference type="EMBL" id="JXJQ01000008">
    <property type="protein sequence ID" value="KJY61743.1"/>
    <property type="molecule type" value="Genomic_DNA"/>
</dbReference>
<dbReference type="PANTHER" id="PTHR28055:SF1">
    <property type="entry name" value="ALTERED INHERITANCE OF MITOCHONDRIA PROTEIN 41, MITOCHONDRIAL"/>
    <property type="match status" value="1"/>
</dbReference>
<dbReference type="HOGENOM" id="CLU_079430_2_1_9"/>
<dbReference type="GO" id="GO:0016884">
    <property type="term" value="F:carbon-nitrogen ligase activity, with glutamine as amido-N-donor"/>
    <property type="evidence" value="ECO:0007669"/>
    <property type="project" value="InterPro"/>
</dbReference>
<dbReference type="InterPro" id="IPR023168">
    <property type="entry name" value="GatB_Yqey_C_2"/>
</dbReference>
<dbReference type="InterPro" id="IPR042184">
    <property type="entry name" value="YqeY/Aim41_N"/>
</dbReference>
<organism evidence="1 2">
    <name type="scientific">Bombilactobacillus mellifer</name>
    <dbReference type="NCBI Taxonomy" id="1218492"/>
    <lineage>
        <taxon>Bacteria</taxon>
        <taxon>Bacillati</taxon>
        <taxon>Bacillota</taxon>
        <taxon>Bacilli</taxon>
        <taxon>Lactobacillales</taxon>
        <taxon>Lactobacillaceae</taxon>
        <taxon>Bombilactobacillus</taxon>
    </lineage>
</organism>
<sequence>MSLTDQLMTDIKTAMKSQDKTALSVIRMLKSALMNKKIELGHVLTDQEEAQVVASQMKQQKDSLADFQKGGRDDLVAQTQAQMKVLQQYLPQQLSKAELQQIVQQSAAEIQATSAADFGKLMKTVMPKVRGRADGSLVNQIVKAFLQ</sequence>
<gene>
    <name evidence="1" type="ORF">JG30_07950</name>
</gene>
<proteinExistence type="predicted"/>
<dbReference type="STRING" id="1218492.JG30_07950"/>
<keyword evidence="2" id="KW-1185">Reference proteome</keyword>
<protein>
    <submittedName>
        <fullName evidence="1">GatB/YqeY domain containing protein</fullName>
    </submittedName>
</protein>
<dbReference type="Proteomes" id="UP000033558">
    <property type="component" value="Unassembled WGS sequence"/>
</dbReference>